<comment type="caution">
    <text evidence="1">The sequence shown here is derived from an EMBL/GenBank/DDBJ whole genome shotgun (WGS) entry which is preliminary data.</text>
</comment>
<accession>A0ABR7HGU4</accession>
<evidence type="ECO:0000313" key="2">
    <source>
        <dbReference type="Proteomes" id="UP000634672"/>
    </source>
</evidence>
<dbReference type="EMBL" id="JACOPB010000034">
    <property type="protein sequence ID" value="MBC5712400.1"/>
    <property type="molecule type" value="Genomic_DNA"/>
</dbReference>
<organism evidence="1 2">
    <name type="scientific">Hungatella hominis</name>
    <dbReference type="NCBI Taxonomy" id="2763050"/>
    <lineage>
        <taxon>Bacteria</taxon>
        <taxon>Bacillati</taxon>
        <taxon>Bacillota</taxon>
        <taxon>Clostridia</taxon>
        <taxon>Lachnospirales</taxon>
        <taxon>Lachnospiraceae</taxon>
        <taxon>Hungatella</taxon>
    </lineage>
</organism>
<protein>
    <recommendedName>
        <fullName evidence="3">ATP-binding protein</fullName>
    </recommendedName>
</protein>
<evidence type="ECO:0000313" key="1">
    <source>
        <dbReference type="EMBL" id="MBC5712400.1"/>
    </source>
</evidence>
<evidence type="ECO:0008006" key="3">
    <source>
        <dbReference type="Google" id="ProtNLM"/>
    </source>
</evidence>
<sequence length="109" mass="12341">MGFKELAARDIRNVFINPEEFGEHHVVDGKQMAVIIDGMEVVERSKKQVEQGRIDGIYEKQILIYVSRNEFGPLPTIGRRLTLDRNNYRVTDAVDEGGMYSITLGAVKS</sequence>
<dbReference type="Proteomes" id="UP000634672">
    <property type="component" value="Unassembled WGS sequence"/>
</dbReference>
<proteinExistence type="predicted"/>
<gene>
    <name evidence="1" type="ORF">H8S75_31355</name>
</gene>
<reference evidence="1 2" key="1">
    <citation type="submission" date="2020-08" db="EMBL/GenBank/DDBJ databases">
        <title>Genome public.</title>
        <authorList>
            <person name="Liu C."/>
            <person name="Sun Q."/>
        </authorList>
    </citation>
    <scope>NUCLEOTIDE SEQUENCE [LARGE SCALE GENOMIC DNA]</scope>
    <source>
        <strain evidence="1 2">NSJ-66</strain>
    </source>
</reference>
<name>A0ABR7HGU4_9FIRM</name>
<keyword evidence="2" id="KW-1185">Reference proteome</keyword>